<dbReference type="PROSITE" id="PS50867">
    <property type="entry name" value="PRE_SET"/>
    <property type="match status" value="1"/>
</dbReference>
<keyword evidence="6" id="KW-0479">Metal-binding</keyword>
<comment type="caution">
    <text evidence="11">The sequence shown here is derived from an EMBL/GenBank/DDBJ whole genome shotgun (WGS) entry which is preliminary data.</text>
</comment>
<reference evidence="11" key="1">
    <citation type="submission" date="2021-09" db="EMBL/GenBank/DDBJ databases">
        <authorList>
            <consortium name="AG Swart"/>
            <person name="Singh M."/>
            <person name="Singh A."/>
            <person name="Seah K."/>
            <person name="Emmerich C."/>
        </authorList>
    </citation>
    <scope>NUCLEOTIDE SEQUENCE</scope>
    <source>
        <strain evidence="11">ATCC30299</strain>
    </source>
</reference>
<keyword evidence="4" id="KW-0808">Transferase</keyword>
<evidence type="ECO:0008006" key="13">
    <source>
        <dbReference type="Google" id="ProtNLM"/>
    </source>
</evidence>
<evidence type="ECO:0000259" key="10">
    <source>
        <dbReference type="PROSITE" id="PS50868"/>
    </source>
</evidence>
<dbReference type="InterPro" id="IPR046341">
    <property type="entry name" value="SET_dom_sf"/>
</dbReference>
<keyword evidence="3" id="KW-0489">Methyltransferase</keyword>
<evidence type="ECO:0000256" key="7">
    <source>
        <dbReference type="ARBA" id="ARBA00022833"/>
    </source>
</evidence>
<dbReference type="GO" id="GO:0042054">
    <property type="term" value="F:histone methyltransferase activity"/>
    <property type="evidence" value="ECO:0007669"/>
    <property type="project" value="InterPro"/>
</dbReference>
<dbReference type="PROSITE" id="PS50868">
    <property type="entry name" value="POST_SET"/>
    <property type="match status" value="1"/>
</dbReference>
<feature type="domain" description="Post-SET" evidence="10">
    <location>
        <begin position="200"/>
        <end position="213"/>
    </location>
</feature>
<keyword evidence="7" id="KW-0862">Zinc</keyword>
<organism evidence="11 12">
    <name type="scientific">Blepharisma stoltei</name>
    <dbReference type="NCBI Taxonomy" id="1481888"/>
    <lineage>
        <taxon>Eukaryota</taxon>
        <taxon>Sar</taxon>
        <taxon>Alveolata</taxon>
        <taxon>Ciliophora</taxon>
        <taxon>Postciliodesmatophora</taxon>
        <taxon>Heterotrichea</taxon>
        <taxon>Heterotrichida</taxon>
        <taxon>Blepharismidae</taxon>
        <taxon>Blepharisma</taxon>
    </lineage>
</organism>
<dbReference type="PROSITE" id="PS50280">
    <property type="entry name" value="SET"/>
    <property type="match status" value="1"/>
</dbReference>
<evidence type="ECO:0000256" key="2">
    <source>
        <dbReference type="ARBA" id="ARBA00022454"/>
    </source>
</evidence>
<evidence type="ECO:0000256" key="5">
    <source>
        <dbReference type="ARBA" id="ARBA00022691"/>
    </source>
</evidence>
<keyword evidence="2" id="KW-0158">Chromosome</keyword>
<dbReference type="InterPro" id="IPR007728">
    <property type="entry name" value="Pre-SET_dom"/>
</dbReference>
<dbReference type="PANTHER" id="PTHR46223">
    <property type="entry name" value="HISTONE-LYSINE N-METHYLTRANSFERASE SUV39H"/>
    <property type="match status" value="1"/>
</dbReference>
<dbReference type="GO" id="GO:0005634">
    <property type="term" value="C:nucleus"/>
    <property type="evidence" value="ECO:0007669"/>
    <property type="project" value="InterPro"/>
</dbReference>
<feature type="domain" description="SET" evidence="8">
    <location>
        <begin position="84"/>
        <end position="196"/>
    </location>
</feature>
<dbReference type="SUPFAM" id="SSF82199">
    <property type="entry name" value="SET domain"/>
    <property type="match status" value="1"/>
</dbReference>
<accession>A0AAU9IZR7</accession>
<evidence type="ECO:0000313" key="12">
    <source>
        <dbReference type="Proteomes" id="UP001162131"/>
    </source>
</evidence>
<dbReference type="InterPro" id="IPR003616">
    <property type="entry name" value="Post-SET_dom"/>
</dbReference>
<dbReference type="SMART" id="SM00317">
    <property type="entry name" value="SET"/>
    <property type="match status" value="1"/>
</dbReference>
<evidence type="ECO:0000256" key="1">
    <source>
        <dbReference type="ARBA" id="ARBA00004286"/>
    </source>
</evidence>
<dbReference type="AlphaFoldDB" id="A0AAU9IZR7"/>
<keyword evidence="12" id="KW-1185">Reference proteome</keyword>
<dbReference type="EMBL" id="CAJZBQ010000028">
    <property type="protein sequence ID" value="CAG9321307.1"/>
    <property type="molecule type" value="Genomic_DNA"/>
</dbReference>
<keyword evidence="5" id="KW-0949">S-adenosyl-L-methionine</keyword>
<evidence type="ECO:0000256" key="3">
    <source>
        <dbReference type="ARBA" id="ARBA00022603"/>
    </source>
</evidence>
<protein>
    <recommendedName>
        <fullName evidence="13">Histone-lysine N-methyltransferase SETMAR</fullName>
    </recommendedName>
</protein>
<sequence length="215" mass="24354">MYCPIMESLVDDIEEYELDLEISCTCIGSCGRDCECYNRYGFAYSETGKIIENFNDTKPIFECNNNCSCTVECYNRVVQKGSKCKISIRKTINKGLGVFAEENIEKGEFIGIYAGVIVDNNCEGPYVFLIRENTPLKTYTTAFDAQYSGNFSRFINHGCNPNLQALAIRVNHIIPTVAFFSIKPIAKGKELTFEYRKYSNEQQCFCGSKKCKGTF</sequence>
<evidence type="ECO:0000313" key="11">
    <source>
        <dbReference type="EMBL" id="CAG9321307.1"/>
    </source>
</evidence>
<evidence type="ECO:0000259" key="9">
    <source>
        <dbReference type="PROSITE" id="PS50867"/>
    </source>
</evidence>
<gene>
    <name evidence="11" type="ORF">BSTOLATCC_MIC28592</name>
</gene>
<evidence type="ECO:0000256" key="6">
    <source>
        <dbReference type="ARBA" id="ARBA00022723"/>
    </source>
</evidence>
<name>A0AAU9IZR7_9CILI</name>
<dbReference type="GO" id="GO:0005694">
    <property type="term" value="C:chromosome"/>
    <property type="evidence" value="ECO:0007669"/>
    <property type="project" value="UniProtKB-SubCell"/>
</dbReference>
<proteinExistence type="predicted"/>
<feature type="domain" description="Pre-SET" evidence="9">
    <location>
        <begin position="22"/>
        <end position="81"/>
    </location>
</feature>
<dbReference type="Proteomes" id="UP001162131">
    <property type="component" value="Unassembled WGS sequence"/>
</dbReference>
<dbReference type="InterPro" id="IPR050973">
    <property type="entry name" value="H3K9_Histone-Lys_N-MTase"/>
</dbReference>
<comment type="subcellular location">
    <subcellularLocation>
        <location evidence="1">Chromosome</location>
    </subcellularLocation>
</comment>
<evidence type="ECO:0000259" key="8">
    <source>
        <dbReference type="PROSITE" id="PS50280"/>
    </source>
</evidence>
<dbReference type="PANTHER" id="PTHR46223:SF3">
    <property type="entry name" value="HISTONE-LYSINE N-METHYLTRANSFERASE SET-23"/>
    <property type="match status" value="1"/>
</dbReference>
<evidence type="ECO:0000256" key="4">
    <source>
        <dbReference type="ARBA" id="ARBA00022679"/>
    </source>
</evidence>
<dbReference type="GO" id="GO:0008270">
    <property type="term" value="F:zinc ion binding"/>
    <property type="evidence" value="ECO:0007669"/>
    <property type="project" value="InterPro"/>
</dbReference>
<dbReference type="InterPro" id="IPR001214">
    <property type="entry name" value="SET_dom"/>
</dbReference>
<dbReference type="Gene3D" id="2.170.270.10">
    <property type="entry name" value="SET domain"/>
    <property type="match status" value="1"/>
</dbReference>
<dbReference type="Pfam" id="PF00856">
    <property type="entry name" value="SET"/>
    <property type="match status" value="1"/>
</dbReference>
<dbReference type="GO" id="GO:0032259">
    <property type="term" value="P:methylation"/>
    <property type="evidence" value="ECO:0007669"/>
    <property type="project" value="UniProtKB-KW"/>
</dbReference>